<dbReference type="InterPro" id="IPR021139">
    <property type="entry name" value="NYN"/>
</dbReference>
<evidence type="ECO:0000313" key="3">
    <source>
        <dbReference type="EMBL" id="PNW80412.1"/>
    </source>
</evidence>
<feature type="domain" description="NYN" evidence="2">
    <location>
        <begin position="130"/>
        <end position="221"/>
    </location>
</feature>
<dbReference type="AlphaFoldDB" id="A0A2K3DIQ8"/>
<dbReference type="GeneID" id="5726540"/>
<feature type="compositionally biased region" description="Gly residues" evidence="1">
    <location>
        <begin position="248"/>
        <end position="261"/>
    </location>
</feature>
<dbReference type="Pfam" id="PF01936">
    <property type="entry name" value="NYN"/>
    <property type="match status" value="1"/>
</dbReference>
<dbReference type="ExpressionAtlas" id="A0A2K3DIQ8">
    <property type="expression patterns" value="baseline"/>
</dbReference>
<organism evidence="3 4">
    <name type="scientific">Chlamydomonas reinhardtii</name>
    <name type="common">Chlamydomonas smithii</name>
    <dbReference type="NCBI Taxonomy" id="3055"/>
    <lineage>
        <taxon>Eukaryota</taxon>
        <taxon>Viridiplantae</taxon>
        <taxon>Chlorophyta</taxon>
        <taxon>core chlorophytes</taxon>
        <taxon>Chlorophyceae</taxon>
        <taxon>CS clade</taxon>
        <taxon>Chlamydomonadales</taxon>
        <taxon>Chlamydomonadaceae</taxon>
        <taxon>Chlamydomonas</taxon>
    </lineage>
</organism>
<name>A0A2K3DIQ8_CHLRE</name>
<protein>
    <recommendedName>
        <fullName evidence="2">NYN domain-containing protein</fullName>
    </recommendedName>
</protein>
<dbReference type="OrthoDB" id="548427at2759"/>
<sequence length="471" mass="48896">MRAGSPPEAGRASVSRFPPASARLAVNAHLQRSARTPVRCPGAQPRTPPCSDAHASYRDSRLRSNACCSLQAAADASCSDSTGNTVASSAQPTDSIPLAACPPGAAAAPHYVSDAGVDIAALRALLSNRRVALLWDLDNVDFFAPASSAPLQLRRMQELVAAAGGRLALCRAYANYDTAQRLRGVLPLLERWRLMEVALVPVRADAADMRLVQDAMAFADTAAAGGSSNSSNSSYEDSGSESEDSGSRRGGSGSSVGGGLCLGDEEEVDSAAAGAEGLPPAVLCVSQDTDFAAPLRHLSERGVVTIAVSPHEPRRRTHAAMEPATHFRRLPLPSACWAALQWRAQPPAPVSAAEAAWLAERLQPPPTMMASTQPPHAPLQQMQQAEAAVVEARQVPGGWGDGTDLSAARSMACPQQEPEAAAPAPKGAAAAVPRGLVEFAREGHPCPGAATRLWLNPAFPGTPCVEKAFGG</sequence>
<evidence type="ECO:0000259" key="2">
    <source>
        <dbReference type="Pfam" id="PF01936"/>
    </source>
</evidence>
<accession>A0A2K3DIQ8</accession>
<dbReference type="InParanoid" id="A0A2K3DIQ8"/>
<proteinExistence type="predicted"/>
<dbReference type="EMBL" id="CM008968">
    <property type="protein sequence ID" value="PNW80412.1"/>
    <property type="molecule type" value="Genomic_DNA"/>
</dbReference>
<dbReference type="KEGG" id="cre:CHLRE_07g316725v5"/>
<feature type="compositionally biased region" description="Low complexity" evidence="1">
    <location>
        <begin position="222"/>
        <end position="237"/>
    </location>
</feature>
<evidence type="ECO:0000313" key="4">
    <source>
        <dbReference type="Proteomes" id="UP000006906"/>
    </source>
</evidence>
<gene>
    <name evidence="3" type="ORF">CHLRE_07g316725v5</name>
</gene>
<dbReference type="GO" id="GO:0004540">
    <property type="term" value="F:RNA nuclease activity"/>
    <property type="evidence" value="ECO:0007669"/>
    <property type="project" value="InterPro"/>
</dbReference>
<feature type="region of interest" description="Disordered" evidence="1">
    <location>
        <begin position="222"/>
        <end position="261"/>
    </location>
</feature>
<feature type="region of interest" description="Disordered" evidence="1">
    <location>
        <begin position="33"/>
        <end position="55"/>
    </location>
</feature>
<reference evidence="3 4" key="1">
    <citation type="journal article" date="2007" name="Science">
        <title>The Chlamydomonas genome reveals the evolution of key animal and plant functions.</title>
        <authorList>
            <person name="Merchant S.S."/>
            <person name="Prochnik S.E."/>
            <person name="Vallon O."/>
            <person name="Harris E.H."/>
            <person name="Karpowicz S.J."/>
            <person name="Witman G.B."/>
            <person name="Terry A."/>
            <person name="Salamov A."/>
            <person name="Fritz-Laylin L.K."/>
            <person name="Marechal-Drouard L."/>
            <person name="Marshall W.F."/>
            <person name="Qu L.H."/>
            <person name="Nelson D.R."/>
            <person name="Sanderfoot A.A."/>
            <person name="Spalding M.H."/>
            <person name="Kapitonov V.V."/>
            <person name="Ren Q."/>
            <person name="Ferris P."/>
            <person name="Lindquist E."/>
            <person name="Shapiro H."/>
            <person name="Lucas S.M."/>
            <person name="Grimwood J."/>
            <person name="Schmutz J."/>
            <person name="Cardol P."/>
            <person name="Cerutti H."/>
            <person name="Chanfreau G."/>
            <person name="Chen C.L."/>
            <person name="Cognat V."/>
            <person name="Croft M.T."/>
            <person name="Dent R."/>
            <person name="Dutcher S."/>
            <person name="Fernandez E."/>
            <person name="Fukuzawa H."/>
            <person name="Gonzalez-Ballester D."/>
            <person name="Gonzalez-Halphen D."/>
            <person name="Hallmann A."/>
            <person name="Hanikenne M."/>
            <person name="Hippler M."/>
            <person name="Inwood W."/>
            <person name="Jabbari K."/>
            <person name="Kalanon M."/>
            <person name="Kuras R."/>
            <person name="Lefebvre P.A."/>
            <person name="Lemaire S.D."/>
            <person name="Lobanov A.V."/>
            <person name="Lohr M."/>
            <person name="Manuell A."/>
            <person name="Meier I."/>
            <person name="Mets L."/>
            <person name="Mittag M."/>
            <person name="Mittelmeier T."/>
            <person name="Moroney J.V."/>
            <person name="Moseley J."/>
            <person name="Napoli C."/>
            <person name="Nedelcu A.M."/>
            <person name="Niyogi K."/>
            <person name="Novoselov S.V."/>
            <person name="Paulsen I.T."/>
            <person name="Pazour G."/>
            <person name="Purton S."/>
            <person name="Ral J.P."/>
            <person name="Riano-Pachon D.M."/>
            <person name="Riekhof W."/>
            <person name="Rymarquis L."/>
            <person name="Schroda M."/>
            <person name="Stern D."/>
            <person name="Umen J."/>
            <person name="Willows R."/>
            <person name="Wilson N."/>
            <person name="Zimmer S.L."/>
            <person name="Allmer J."/>
            <person name="Balk J."/>
            <person name="Bisova K."/>
            <person name="Chen C.J."/>
            <person name="Elias M."/>
            <person name="Gendler K."/>
            <person name="Hauser C."/>
            <person name="Lamb M.R."/>
            <person name="Ledford H."/>
            <person name="Long J.C."/>
            <person name="Minagawa J."/>
            <person name="Page M.D."/>
            <person name="Pan J."/>
            <person name="Pootakham W."/>
            <person name="Roje S."/>
            <person name="Rose A."/>
            <person name="Stahlberg E."/>
            <person name="Terauchi A.M."/>
            <person name="Yang P."/>
            <person name="Ball S."/>
            <person name="Bowler C."/>
            <person name="Dieckmann C.L."/>
            <person name="Gladyshev V.N."/>
            <person name="Green P."/>
            <person name="Jorgensen R."/>
            <person name="Mayfield S."/>
            <person name="Mueller-Roeber B."/>
            <person name="Rajamani S."/>
            <person name="Sayre R.T."/>
            <person name="Brokstein P."/>
            <person name="Dubchak I."/>
            <person name="Goodstein D."/>
            <person name="Hornick L."/>
            <person name="Huang Y.W."/>
            <person name="Jhaveri J."/>
            <person name="Luo Y."/>
            <person name="Martinez D."/>
            <person name="Ngau W.C."/>
            <person name="Otillar B."/>
            <person name="Poliakov A."/>
            <person name="Porter A."/>
            <person name="Szajkowski L."/>
            <person name="Werner G."/>
            <person name="Zhou K."/>
            <person name="Grigoriev I.V."/>
            <person name="Rokhsar D.S."/>
            <person name="Grossman A.R."/>
        </authorList>
    </citation>
    <scope>NUCLEOTIDE SEQUENCE [LARGE SCALE GENOMIC DNA]</scope>
    <source>
        <strain evidence="4">CC-503</strain>
    </source>
</reference>
<dbReference type="Gramene" id="PNW80412">
    <property type="protein sequence ID" value="PNW80412"/>
    <property type="gene ID" value="CHLRE_07g316725v5"/>
</dbReference>
<evidence type="ECO:0000256" key="1">
    <source>
        <dbReference type="SAM" id="MobiDB-lite"/>
    </source>
</evidence>
<dbReference type="RefSeq" id="XP_042922457.1">
    <property type="nucleotide sequence ID" value="XM_043063889.1"/>
</dbReference>
<keyword evidence="4" id="KW-1185">Reference proteome</keyword>
<dbReference type="Proteomes" id="UP000006906">
    <property type="component" value="Chromosome 7"/>
</dbReference>